<evidence type="ECO:0000256" key="1">
    <source>
        <dbReference type="ARBA" id="ARBA00022741"/>
    </source>
</evidence>
<evidence type="ECO:0000313" key="6">
    <source>
        <dbReference type="WBParaSite" id="ECPE_0001751801-mRNA-1"/>
    </source>
</evidence>
<dbReference type="InterPro" id="IPR023318">
    <property type="entry name" value="Ub_act_enz_dom_a_sf"/>
</dbReference>
<comment type="pathway">
    <text evidence="4">Protein modification.</text>
</comment>
<evidence type="ECO:0000256" key="2">
    <source>
        <dbReference type="ARBA" id="ARBA00022786"/>
    </source>
</evidence>
<feature type="region of interest" description="Disordered" evidence="5">
    <location>
        <begin position="1"/>
        <end position="22"/>
    </location>
</feature>
<evidence type="ECO:0000256" key="3">
    <source>
        <dbReference type="ARBA" id="ARBA00022840"/>
    </source>
</evidence>
<dbReference type="WBParaSite" id="ECPE_0001751801-mRNA-1">
    <property type="protein sequence ID" value="ECPE_0001751801-mRNA-1"/>
    <property type="gene ID" value="ECPE_0001751801"/>
</dbReference>
<dbReference type="GO" id="GO:0005524">
    <property type="term" value="F:ATP binding"/>
    <property type="evidence" value="ECO:0007669"/>
    <property type="project" value="UniProtKB-KW"/>
</dbReference>
<dbReference type="Gene3D" id="1.10.10.520">
    <property type="entry name" value="Ubiquitin activating enzymes (Uba3). Chain: B, domain 2"/>
    <property type="match status" value="1"/>
</dbReference>
<keyword evidence="1" id="KW-0547">Nucleotide-binding</keyword>
<sequence>LEDEDISPDTQDPELSAEHNDSAIVTSNTESSTIQNHSAKAENNKPIALREWFQQKWSLRTVQNADPVPDCVRLLAWRLFHDDIVTLIGLRDLWVDRQDRREPTPLCDETVQESLKNESFGNEKVISMKNRLNSAPTEAAFTTFAVKFSSNAKRSIGQPLLLS</sequence>
<keyword evidence="3" id="KW-0067">ATP-binding</keyword>
<organism evidence="6">
    <name type="scientific">Echinostoma caproni</name>
    <dbReference type="NCBI Taxonomy" id="27848"/>
    <lineage>
        <taxon>Eukaryota</taxon>
        <taxon>Metazoa</taxon>
        <taxon>Spiralia</taxon>
        <taxon>Lophotrochozoa</taxon>
        <taxon>Platyhelminthes</taxon>
        <taxon>Trematoda</taxon>
        <taxon>Digenea</taxon>
        <taxon>Plagiorchiida</taxon>
        <taxon>Echinostomata</taxon>
        <taxon>Echinostomatoidea</taxon>
        <taxon>Echinostomatidae</taxon>
        <taxon>Echinostoma</taxon>
    </lineage>
</organism>
<evidence type="ECO:0000256" key="4">
    <source>
        <dbReference type="ARBA" id="ARBA00043952"/>
    </source>
</evidence>
<dbReference type="AlphaFoldDB" id="A0A183BE38"/>
<proteinExistence type="predicted"/>
<keyword evidence="2" id="KW-0833">Ubl conjugation pathway</keyword>
<evidence type="ECO:0000256" key="5">
    <source>
        <dbReference type="SAM" id="MobiDB-lite"/>
    </source>
</evidence>
<accession>A0A183BE38</accession>
<protein>
    <submittedName>
        <fullName evidence="6">ELYS-bb domain-containing protein</fullName>
    </submittedName>
</protein>
<name>A0A183BE38_9TREM</name>
<reference evidence="6" key="1">
    <citation type="submission" date="2016-06" db="UniProtKB">
        <authorList>
            <consortium name="WormBaseParasite"/>
        </authorList>
    </citation>
    <scope>IDENTIFICATION</scope>
</reference>